<evidence type="ECO:0000313" key="3">
    <source>
        <dbReference type="Proteomes" id="UP000054166"/>
    </source>
</evidence>
<evidence type="ECO:0000313" key="2">
    <source>
        <dbReference type="EMBL" id="KIM91609.1"/>
    </source>
</evidence>
<feature type="region of interest" description="Disordered" evidence="1">
    <location>
        <begin position="435"/>
        <end position="457"/>
    </location>
</feature>
<dbReference type="Proteomes" id="UP000054166">
    <property type="component" value="Unassembled WGS sequence"/>
</dbReference>
<feature type="compositionally biased region" description="Polar residues" evidence="1">
    <location>
        <begin position="1"/>
        <end position="12"/>
    </location>
</feature>
<feature type="compositionally biased region" description="Gly residues" evidence="1">
    <location>
        <begin position="318"/>
        <end position="336"/>
    </location>
</feature>
<sequence length="457" mass="51646">MSSTSQAVSSPKTAAKVVSRQRPEVRIAPRGPPSEPTFVRFYHPANGCRFLTLPAYDCCPPSFGIHYGTAITACQILACNENGYLSTSRNRDADGRVTLELDSIIPSGGKYYYHLDSPKSEVLYPICHDFSLWEFPHESFPLTWKYEHRKQPSVNWPTNWSAISQRIKDRDAACLVSEWTDSLTTSHTVAKTEEDWLVKNGMDVYLLGHEPLHHDSRNLFTLRFDLRLAQFDQARFVIVPKSGQLVVHFLQLTEQSAQQYHNVQFDHKGSLSHELLYARFAWALMKIVKNTLQNPKKFNLLRGPETIQVQRNIEGTDHGSGGGSKGGGGEGDQSGDGGKRKRDEDGHHTYTSGPSGNLRKRVTSDACPREDGSEFLLDRETQELEEDMKKAARTLPFFVDPNREADAGHFENIVWYPGKAAVERRKQAYLDAHPQIRAHSGRLLPDDYNSSDDENWT</sequence>
<reference evidence="3" key="2">
    <citation type="submission" date="2015-01" db="EMBL/GenBank/DDBJ databases">
        <title>Evolutionary Origins and Diversification of the Mycorrhizal Mutualists.</title>
        <authorList>
            <consortium name="DOE Joint Genome Institute"/>
            <consortium name="Mycorrhizal Genomics Consortium"/>
            <person name="Kohler A."/>
            <person name="Kuo A."/>
            <person name="Nagy L.G."/>
            <person name="Floudas D."/>
            <person name="Copeland A."/>
            <person name="Barry K.W."/>
            <person name="Cichocki N."/>
            <person name="Veneault-Fourrey C."/>
            <person name="LaButti K."/>
            <person name="Lindquist E.A."/>
            <person name="Lipzen A."/>
            <person name="Lundell T."/>
            <person name="Morin E."/>
            <person name="Murat C."/>
            <person name="Riley R."/>
            <person name="Ohm R."/>
            <person name="Sun H."/>
            <person name="Tunlid A."/>
            <person name="Henrissat B."/>
            <person name="Grigoriev I.V."/>
            <person name="Hibbett D.S."/>
            <person name="Martin F."/>
        </authorList>
    </citation>
    <scope>NUCLEOTIDE SEQUENCE [LARGE SCALE GENOMIC DNA]</scope>
    <source>
        <strain evidence="3">F 1598</strain>
    </source>
</reference>
<dbReference type="OrthoDB" id="2938725at2759"/>
<dbReference type="EMBL" id="KN832971">
    <property type="protein sequence ID" value="KIM91609.1"/>
    <property type="molecule type" value="Genomic_DNA"/>
</dbReference>
<name>A0A0C3GJ05_PILCF</name>
<accession>A0A0C3GJ05</accession>
<protein>
    <recommendedName>
        <fullName evidence="4">HNH nuclease domain-containing protein</fullName>
    </recommendedName>
</protein>
<gene>
    <name evidence="2" type="ORF">PILCRDRAFT_810894</name>
</gene>
<feature type="region of interest" description="Disordered" evidence="1">
    <location>
        <begin position="313"/>
        <end position="376"/>
    </location>
</feature>
<feature type="region of interest" description="Disordered" evidence="1">
    <location>
        <begin position="1"/>
        <end position="31"/>
    </location>
</feature>
<dbReference type="InParanoid" id="A0A0C3GJ05"/>
<evidence type="ECO:0008006" key="4">
    <source>
        <dbReference type="Google" id="ProtNLM"/>
    </source>
</evidence>
<reference evidence="2 3" key="1">
    <citation type="submission" date="2014-04" db="EMBL/GenBank/DDBJ databases">
        <authorList>
            <consortium name="DOE Joint Genome Institute"/>
            <person name="Kuo A."/>
            <person name="Tarkka M."/>
            <person name="Buscot F."/>
            <person name="Kohler A."/>
            <person name="Nagy L.G."/>
            <person name="Floudas D."/>
            <person name="Copeland A."/>
            <person name="Barry K.W."/>
            <person name="Cichocki N."/>
            <person name="Veneault-Fourrey C."/>
            <person name="LaButti K."/>
            <person name="Lindquist E.A."/>
            <person name="Lipzen A."/>
            <person name="Lundell T."/>
            <person name="Morin E."/>
            <person name="Murat C."/>
            <person name="Sun H."/>
            <person name="Tunlid A."/>
            <person name="Henrissat B."/>
            <person name="Grigoriev I.V."/>
            <person name="Hibbett D.S."/>
            <person name="Martin F."/>
            <person name="Nordberg H.P."/>
            <person name="Cantor M.N."/>
            <person name="Hua S.X."/>
        </authorList>
    </citation>
    <scope>NUCLEOTIDE SEQUENCE [LARGE SCALE GENOMIC DNA]</scope>
    <source>
        <strain evidence="2 3">F 1598</strain>
    </source>
</reference>
<dbReference type="AlphaFoldDB" id="A0A0C3GJ05"/>
<dbReference type="HOGENOM" id="CLU_030288_4_0_1"/>
<proteinExistence type="predicted"/>
<evidence type="ECO:0000256" key="1">
    <source>
        <dbReference type="SAM" id="MobiDB-lite"/>
    </source>
</evidence>
<keyword evidence="3" id="KW-1185">Reference proteome</keyword>
<feature type="compositionally biased region" description="Basic and acidic residues" evidence="1">
    <location>
        <begin position="337"/>
        <end position="348"/>
    </location>
</feature>
<organism evidence="2 3">
    <name type="scientific">Piloderma croceum (strain F 1598)</name>
    <dbReference type="NCBI Taxonomy" id="765440"/>
    <lineage>
        <taxon>Eukaryota</taxon>
        <taxon>Fungi</taxon>
        <taxon>Dikarya</taxon>
        <taxon>Basidiomycota</taxon>
        <taxon>Agaricomycotina</taxon>
        <taxon>Agaricomycetes</taxon>
        <taxon>Agaricomycetidae</taxon>
        <taxon>Atheliales</taxon>
        <taxon>Atheliaceae</taxon>
        <taxon>Piloderma</taxon>
    </lineage>
</organism>
<feature type="compositionally biased region" description="Basic and acidic residues" evidence="1">
    <location>
        <begin position="367"/>
        <end position="376"/>
    </location>
</feature>